<name>A0ABD0NZ13_CIRMR</name>
<feature type="non-terminal residue" evidence="2">
    <location>
        <position position="53"/>
    </location>
</feature>
<proteinExistence type="predicted"/>
<feature type="compositionally biased region" description="Polar residues" evidence="1">
    <location>
        <begin position="30"/>
        <end position="53"/>
    </location>
</feature>
<comment type="caution">
    <text evidence="2">The sequence shown here is derived from an EMBL/GenBank/DDBJ whole genome shotgun (WGS) entry which is preliminary data.</text>
</comment>
<dbReference type="AlphaFoldDB" id="A0ABD0NZ13"/>
<evidence type="ECO:0000256" key="1">
    <source>
        <dbReference type="SAM" id="MobiDB-lite"/>
    </source>
</evidence>
<organism evidence="2 3">
    <name type="scientific">Cirrhinus mrigala</name>
    <name type="common">Mrigala</name>
    <dbReference type="NCBI Taxonomy" id="683832"/>
    <lineage>
        <taxon>Eukaryota</taxon>
        <taxon>Metazoa</taxon>
        <taxon>Chordata</taxon>
        <taxon>Craniata</taxon>
        <taxon>Vertebrata</taxon>
        <taxon>Euteleostomi</taxon>
        <taxon>Actinopterygii</taxon>
        <taxon>Neopterygii</taxon>
        <taxon>Teleostei</taxon>
        <taxon>Ostariophysi</taxon>
        <taxon>Cypriniformes</taxon>
        <taxon>Cyprinidae</taxon>
        <taxon>Labeoninae</taxon>
        <taxon>Labeonini</taxon>
        <taxon>Cirrhinus</taxon>
    </lineage>
</organism>
<accession>A0ABD0NZ13</accession>
<dbReference type="EMBL" id="JAMKFB020000019">
    <property type="protein sequence ID" value="KAL0166495.1"/>
    <property type="molecule type" value="Genomic_DNA"/>
</dbReference>
<dbReference type="Proteomes" id="UP001529510">
    <property type="component" value="Unassembled WGS sequence"/>
</dbReference>
<gene>
    <name evidence="2" type="ORF">M9458_038339</name>
</gene>
<protein>
    <submittedName>
        <fullName evidence="2">Uncharacterized protein</fullName>
    </submittedName>
</protein>
<keyword evidence="3" id="KW-1185">Reference proteome</keyword>
<evidence type="ECO:0000313" key="3">
    <source>
        <dbReference type="Proteomes" id="UP001529510"/>
    </source>
</evidence>
<evidence type="ECO:0000313" key="2">
    <source>
        <dbReference type="EMBL" id="KAL0166495.1"/>
    </source>
</evidence>
<sequence length="53" mass="6240">MEQQRQQLLSERQNFHLEQVKYAEMKARQNVEQQQQPGATQSSSSTAYNPLHH</sequence>
<feature type="region of interest" description="Disordered" evidence="1">
    <location>
        <begin position="27"/>
        <end position="53"/>
    </location>
</feature>
<reference evidence="2 3" key="1">
    <citation type="submission" date="2024-05" db="EMBL/GenBank/DDBJ databases">
        <title>Genome sequencing and assembly of Indian major carp, Cirrhinus mrigala (Hamilton, 1822).</title>
        <authorList>
            <person name="Mohindra V."/>
            <person name="Chowdhury L.M."/>
            <person name="Lal K."/>
            <person name="Jena J.K."/>
        </authorList>
    </citation>
    <scope>NUCLEOTIDE SEQUENCE [LARGE SCALE GENOMIC DNA]</scope>
    <source>
        <strain evidence="2">CM1030</strain>
        <tissue evidence="2">Blood</tissue>
    </source>
</reference>